<keyword evidence="1" id="KW-0732">Signal</keyword>
<dbReference type="AlphaFoldDB" id="A0A0P4WBX7"/>
<dbReference type="Pfam" id="PF16033">
    <property type="entry name" value="DUF4789"/>
    <property type="match status" value="1"/>
</dbReference>
<proteinExistence type="predicted"/>
<feature type="domain" description="DUF4789" evidence="2">
    <location>
        <begin position="198"/>
        <end position="264"/>
    </location>
</feature>
<evidence type="ECO:0000313" key="3">
    <source>
        <dbReference type="EMBL" id="JAI63796.1"/>
    </source>
</evidence>
<protein>
    <recommendedName>
        <fullName evidence="2">DUF4789 domain-containing protein</fullName>
    </recommendedName>
</protein>
<sequence length="367" mass="40140">MFTFLTLLVACCAARGVFSAASPLLFMLDYKDSELLSDTPPADTFSLPLRREVPRGISFSFTDTVPEQPARGLVSAAAGKTLERSESIMFPGDVSGGSGSGDPEQITASGDAAAELVLPNLNRASKPIEATGDCVLNETLKISFNGSTWKLFHRDQCAEGEWVLMVAECQPGCQPRPCPTGQLLYQKKCVSPSDPTVCGEGQILYLDQRGNTYCDCEKDHFYHPWSSQCYARRERGRCDFGFFIDLDENGEVDCVPNPCQVDGFEMDPDSGRCFRKDFDGYCPTVSLQFNYNNLTVGCELIDIRNLFDSPITKSCPTGSRVGYLGDCREEVVIPSITSRPRSLSGGCRSGSILSENGSCRRLNTYVG</sequence>
<accession>A0A0P4WBX7</accession>
<evidence type="ECO:0000256" key="1">
    <source>
        <dbReference type="SAM" id="SignalP"/>
    </source>
</evidence>
<feature type="signal peptide" evidence="1">
    <location>
        <begin position="1"/>
        <end position="19"/>
    </location>
</feature>
<name>A0A0P4WBX7_SCYOL</name>
<organism evidence="3">
    <name type="scientific">Scylla olivacea</name>
    <name type="common">Orange mud crab</name>
    <name type="synonym">Cancer olivacea</name>
    <dbReference type="NCBI Taxonomy" id="85551"/>
    <lineage>
        <taxon>Eukaryota</taxon>
        <taxon>Metazoa</taxon>
        <taxon>Ecdysozoa</taxon>
        <taxon>Arthropoda</taxon>
        <taxon>Crustacea</taxon>
        <taxon>Multicrustacea</taxon>
        <taxon>Malacostraca</taxon>
        <taxon>Eumalacostraca</taxon>
        <taxon>Eucarida</taxon>
        <taxon>Decapoda</taxon>
        <taxon>Pleocyemata</taxon>
        <taxon>Brachyura</taxon>
        <taxon>Eubrachyura</taxon>
        <taxon>Portunoidea</taxon>
        <taxon>Portunidae</taxon>
        <taxon>Portuninae</taxon>
        <taxon>Scylla</taxon>
    </lineage>
</organism>
<feature type="chain" id="PRO_5006070394" description="DUF4789 domain-containing protein" evidence="1">
    <location>
        <begin position="20"/>
        <end position="367"/>
    </location>
</feature>
<dbReference type="PANTHER" id="PTHR21177">
    <property type="entry name" value="IP06524P-RELATED"/>
    <property type="match status" value="1"/>
</dbReference>
<dbReference type="EMBL" id="GDRN01070868">
    <property type="protein sequence ID" value="JAI63796.1"/>
    <property type="molecule type" value="Transcribed_RNA"/>
</dbReference>
<dbReference type="PANTHER" id="PTHR21177:SF7">
    <property type="entry name" value="GH11627P"/>
    <property type="match status" value="1"/>
</dbReference>
<dbReference type="InterPro" id="IPR031993">
    <property type="entry name" value="DUF4789"/>
</dbReference>
<reference evidence="3" key="1">
    <citation type="submission" date="2015-09" db="EMBL/GenBank/DDBJ databases">
        <title>Scylla olivacea transcriptome.</title>
        <authorList>
            <person name="Ikhwanuddin M."/>
        </authorList>
    </citation>
    <scope>NUCLEOTIDE SEQUENCE</scope>
</reference>
<evidence type="ECO:0000259" key="2">
    <source>
        <dbReference type="Pfam" id="PF16033"/>
    </source>
</evidence>